<evidence type="ECO:0000256" key="1">
    <source>
        <dbReference type="ARBA" id="ARBA00012513"/>
    </source>
</evidence>
<dbReference type="PROSITE" id="PS00108">
    <property type="entry name" value="PROTEIN_KINASE_ST"/>
    <property type="match status" value="1"/>
</dbReference>
<evidence type="ECO:0000313" key="11">
    <source>
        <dbReference type="EMBL" id="CAD8095802.1"/>
    </source>
</evidence>
<gene>
    <name evidence="11" type="ORF">PPRIM_AZ9-3.1.T0990159</name>
</gene>
<dbReference type="PANTHER" id="PTHR44899:SF3">
    <property type="entry name" value="SERINE_THREONINE-PROTEIN KINASE NEK1"/>
    <property type="match status" value="1"/>
</dbReference>
<dbReference type="InterPro" id="IPR008271">
    <property type="entry name" value="Ser/Thr_kinase_AS"/>
</dbReference>
<dbReference type="InterPro" id="IPR051131">
    <property type="entry name" value="NEK_Ser/Thr_kinase_NIMA"/>
</dbReference>
<dbReference type="GO" id="GO:0004674">
    <property type="term" value="F:protein serine/threonine kinase activity"/>
    <property type="evidence" value="ECO:0007669"/>
    <property type="project" value="UniProtKB-KW"/>
</dbReference>
<keyword evidence="12" id="KW-1185">Reference proteome</keyword>
<feature type="domain" description="Protein kinase" evidence="10">
    <location>
        <begin position="12"/>
        <end position="278"/>
    </location>
</feature>
<proteinExistence type="predicted"/>
<evidence type="ECO:0000256" key="2">
    <source>
        <dbReference type="ARBA" id="ARBA00022527"/>
    </source>
</evidence>
<dbReference type="PANTHER" id="PTHR44899">
    <property type="entry name" value="CAMK FAMILY PROTEIN KINASE"/>
    <property type="match status" value="1"/>
</dbReference>
<dbReference type="PROSITE" id="PS00107">
    <property type="entry name" value="PROTEIN_KINASE_ATP"/>
    <property type="match status" value="1"/>
</dbReference>
<comment type="caution">
    <text evidence="11">The sequence shown here is derived from an EMBL/GenBank/DDBJ whole genome shotgun (WGS) entry which is preliminary data.</text>
</comment>
<dbReference type="GO" id="GO:0005524">
    <property type="term" value="F:ATP binding"/>
    <property type="evidence" value="ECO:0007669"/>
    <property type="project" value="UniProtKB-UniRule"/>
</dbReference>
<dbReference type="Proteomes" id="UP000688137">
    <property type="component" value="Unassembled WGS sequence"/>
</dbReference>
<dbReference type="EMBL" id="CAJJDM010000102">
    <property type="protein sequence ID" value="CAD8095802.1"/>
    <property type="molecule type" value="Genomic_DNA"/>
</dbReference>
<dbReference type="PROSITE" id="PS50011">
    <property type="entry name" value="PROTEIN_KINASE_DOM"/>
    <property type="match status" value="1"/>
</dbReference>
<comment type="catalytic activity">
    <reaction evidence="8">
        <text>L-seryl-[protein] + ATP = O-phospho-L-seryl-[protein] + ADP + H(+)</text>
        <dbReference type="Rhea" id="RHEA:17989"/>
        <dbReference type="Rhea" id="RHEA-COMP:9863"/>
        <dbReference type="Rhea" id="RHEA-COMP:11604"/>
        <dbReference type="ChEBI" id="CHEBI:15378"/>
        <dbReference type="ChEBI" id="CHEBI:29999"/>
        <dbReference type="ChEBI" id="CHEBI:30616"/>
        <dbReference type="ChEBI" id="CHEBI:83421"/>
        <dbReference type="ChEBI" id="CHEBI:456216"/>
        <dbReference type="EC" id="2.7.11.1"/>
    </reaction>
</comment>
<evidence type="ECO:0000256" key="6">
    <source>
        <dbReference type="ARBA" id="ARBA00022840"/>
    </source>
</evidence>
<dbReference type="Pfam" id="PF00069">
    <property type="entry name" value="Pkinase"/>
    <property type="match status" value="1"/>
</dbReference>
<dbReference type="EC" id="2.7.11.1" evidence="1"/>
<feature type="binding site" evidence="9">
    <location>
        <position position="40"/>
    </location>
    <ligand>
        <name>ATP</name>
        <dbReference type="ChEBI" id="CHEBI:30616"/>
    </ligand>
</feature>
<accession>A0A8S1NUD6</accession>
<keyword evidence="4 9" id="KW-0547">Nucleotide-binding</keyword>
<evidence type="ECO:0000256" key="7">
    <source>
        <dbReference type="ARBA" id="ARBA00047899"/>
    </source>
</evidence>
<dbReference type="InterPro" id="IPR019530">
    <property type="entry name" value="Intra-flagellar_transport_57"/>
</dbReference>
<evidence type="ECO:0000256" key="5">
    <source>
        <dbReference type="ARBA" id="ARBA00022777"/>
    </source>
</evidence>
<evidence type="ECO:0000256" key="9">
    <source>
        <dbReference type="PROSITE-ProRule" id="PRU10141"/>
    </source>
</evidence>
<dbReference type="AlphaFoldDB" id="A0A8S1NUD6"/>
<evidence type="ECO:0000256" key="3">
    <source>
        <dbReference type="ARBA" id="ARBA00022679"/>
    </source>
</evidence>
<reference evidence="11" key="1">
    <citation type="submission" date="2021-01" db="EMBL/GenBank/DDBJ databases">
        <authorList>
            <consortium name="Genoscope - CEA"/>
            <person name="William W."/>
        </authorList>
    </citation>
    <scope>NUCLEOTIDE SEQUENCE</scope>
</reference>
<keyword evidence="6 9" id="KW-0067">ATP-binding</keyword>
<dbReference type="Pfam" id="PF10498">
    <property type="entry name" value="IFT57"/>
    <property type="match status" value="1"/>
</dbReference>
<keyword evidence="3" id="KW-0808">Transferase</keyword>
<dbReference type="OMA" id="SKQYFHT"/>
<evidence type="ECO:0000256" key="4">
    <source>
        <dbReference type="ARBA" id="ARBA00022741"/>
    </source>
</evidence>
<evidence type="ECO:0000256" key="8">
    <source>
        <dbReference type="ARBA" id="ARBA00048679"/>
    </source>
</evidence>
<dbReference type="InterPro" id="IPR000719">
    <property type="entry name" value="Prot_kinase_dom"/>
</dbReference>
<sequence length="680" mass="79889">MSQFIDQEINGYKVQKAIGEGKFSTVYKAMNKEGNVVALKKIKIFDMMDPKQREKCLKEVKLMQPLDHPNIIKYLDSFIYNNELIIATEWAEKGDLKKLIKNAQSDDTPFEEVQLWNYIMQIASALDHMHEKRIMHRDLKPANIFIGGDGTLKVGDLGLGRIFSSETIEAYSKVGTPLYMSPEEELLHGEGYDMKSDIWSLGCIAYEMAEFKSPFKQSEKMSLMDLFNNITKGEFKPVSNRYSQQLRDVIEGMIVVDPQKRLDASTVLQKAKEIHDTFLDTKKTPQIINVLMMEDIYEKLSLVQYHEYFCIPLKKKPVSKYYFSLDENVNQNQRFYYFVELCYWLMSLPKQKKSKMAQPIKLNYNNVEETARKLLIDIKAWGIKLPEQLGSPHISQGCGDMVCFILNDLLNRELIRINFKFESPNFGKDMESSVIQVNKIDNEDLVEIQEEENENEEVEQDELTQSILFYHKKYNNEQTDYNQVPQDRQVIETKVAINEWTKEFNRVEKEFSKFEANLKVNKHYLKDYERTIITISKCSKQLSLLSEHLKSNEVQQIQQQWIDYLELLPKLETKVTEQIPEDIQITLKENRNMISDLQFQISQLSKKNIENIEIDQQLNQQLLDIKERTPILVDNRSKQKQLINQLRNDIRDMDVKIGIMQTQISKQYFHTYDILSDDEF</sequence>
<evidence type="ECO:0000259" key="10">
    <source>
        <dbReference type="PROSITE" id="PS50011"/>
    </source>
</evidence>
<keyword evidence="5" id="KW-0418">Kinase</keyword>
<evidence type="ECO:0000313" key="12">
    <source>
        <dbReference type="Proteomes" id="UP000688137"/>
    </source>
</evidence>
<name>A0A8S1NUD6_PARPR</name>
<dbReference type="InterPro" id="IPR017441">
    <property type="entry name" value="Protein_kinase_ATP_BS"/>
</dbReference>
<keyword evidence="2" id="KW-0723">Serine/threonine-protein kinase</keyword>
<comment type="catalytic activity">
    <reaction evidence="7">
        <text>L-threonyl-[protein] + ATP = O-phospho-L-threonyl-[protein] + ADP + H(+)</text>
        <dbReference type="Rhea" id="RHEA:46608"/>
        <dbReference type="Rhea" id="RHEA-COMP:11060"/>
        <dbReference type="Rhea" id="RHEA-COMP:11605"/>
        <dbReference type="ChEBI" id="CHEBI:15378"/>
        <dbReference type="ChEBI" id="CHEBI:30013"/>
        <dbReference type="ChEBI" id="CHEBI:30616"/>
        <dbReference type="ChEBI" id="CHEBI:61977"/>
        <dbReference type="ChEBI" id="CHEBI:456216"/>
        <dbReference type="EC" id="2.7.11.1"/>
    </reaction>
</comment>
<organism evidence="11 12">
    <name type="scientific">Paramecium primaurelia</name>
    <dbReference type="NCBI Taxonomy" id="5886"/>
    <lineage>
        <taxon>Eukaryota</taxon>
        <taxon>Sar</taxon>
        <taxon>Alveolata</taxon>
        <taxon>Ciliophora</taxon>
        <taxon>Intramacronucleata</taxon>
        <taxon>Oligohymenophorea</taxon>
        <taxon>Peniculida</taxon>
        <taxon>Parameciidae</taxon>
        <taxon>Paramecium</taxon>
    </lineage>
</organism>
<dbReference type="SMART" id="SM00220">
    <property type="entry name" value="S_TKc"/>
    <property type="match status" value="1"/>
</dbReference>
<protein>
    <recommendedName>
        <fullName evidence="1">non-specific serine/threonine protein kinase</fullName>
        <ecNumber evidence="1">2.7.11.1</ecNumber>
    </recommendedName>
</protein>